<dbReference type="PANTHER" id="PTHR34982">
    <property type="entry name" value="YOP PROTEINS TRANSLOCATION PROTEIN L"/>
    <property type="match status" value="1"/>
</dbReference>
<gene>
    <name evidence="9" type="ORF">DFQ15_11111</name>
</gene>
<evidence type="ECO:0000256" key="3">
    <source>
        <dbReference type="ARBA" id="ARBA00016507"/>
    </source>
</evidence>
<evidence type="ECO:0000256" key="6">
    <source>
        <dbReference type="ARBA" id="ARBA00022927"/>
    </source>
</evidence>
<reference evidence="9 10" key="1">
    <citation type="submission" date="2018-06" db="EMBL/GenBank/DDBJ databases">
        <title>Genomic Encyclopedia of Type Strains, Phase III (KMG-III): the genomes of soil and plant-associated and newly described type strains.</title>
        <authorList>
            <person name="Whitman W."/>
        </authorList>
    </citation>
    <scope>NUCLEOTIDE SEQUENCE [LARGE SCALE GENOMIC DNA]</scope>
    <source>
        <strain evidence="9 10">CECT 7646</strain>
    </source>
</reference>
<sequence length="251" mass="26775">MWIWLTLHDSRLGVPQGWLRAADVERFVAVDAAMRLIDDELTELRTRARNEADACLAEAQARAAQILEDAVGTARERVAVVEADARRQAQADAMAAWHARRLEQTLAQAASVEAQQEALARLVTTAVERVLRSEPARGLFDKALTQVGELLQEAGAATLRVHPEDLEAASEAVADAQGGPMREARIDVVADETLKPGACLFDSAQGSLDASLEVQLEALRAAIAQACLQLSSERAGPGAEALAESDAGDPP</sequence>
<keyword evidence="10" id="KW-1185">Reference proteome</keyword>
<evidence type="ECO:0000313" key="10">
    <source>
        <dbReference type="Proteomes" id="UP000247540"/>
    </source>
</evidence>
<dbReference type="GO" id="GO:0005829">
    <property type="term" value="C:cytosol"/>
    <property type="evidence" value="ECO:0007669"/>
    <property type="project" value="TreeGrafter"/>
</dbReference>
<dbReference type="EMBL" id="QJTC01000011">
    <property type="protein sequence ID" value="PYE77867.1"/>
    <property type="molecule type" value="Genomic_DNA"/>
</dbReference>
<name>A0A318SHK6_9BURK</name>
<feature type="domain" description="Flagellar assembly protein FliH/Type III secretion system HrpE" evidence="8">
    <location>
        <begin position="99"/>
        <end position="218"/>
    </location>
</feature>
<dbReference type="Proteomes" id="UP000247540">
    <property type="component" value="Unassembled WGS sequence"/>
</dbReference>
<dbReference type="PANTHER" id="PTHR34982:SF1">
    <property type="entry name" value="FLAGELLAR ASSEMBLY PROTEIN FLIH"/>
    <property type="match status" value="1"/>
</dbReference>
<organism evidence="9 10">
    <name type="scientific">Xylophilus ampelinus</name>
    <dbReference type="NCBI Taxonomy" id="54067"/>
    <lineage>
        <taxon>Bacteria</taxon>
        <taxon>Pseudomonadati</taxon>
        <taxon>Pseudomonadota</taxon>
        <taxon>Betaproteobacteria</taxon>
        <taxon>Burkholderiales</taxon>
        <taxon>Xylophilus</taxon>
    </lineage>
</organism>
<dbReference type="InterPro" id="IPR051472">
    <property type="entry name" value="T3SS_Stator/FliH"/>
</dbReference>
<keyword evidence="5" id="KW-1005">Bacterial flagellum biogenesis</keyword>
<evidence type="ECO:0000256" key="1">
    <source>
        <dbReference type="ARBA" id="ARBA00003041"/>
    </source>
</evidence>
<dbReference type="GO" id="GO:0015031">
    <property type="term" value="P:protein transport"/>
    <property type="evidence" value="ECO:0007669"/>
    <property type="project" value="UniProtKB-KW"/>
</dbReference>
<keyword evidence="7" id="KW-1006">Bacterial flagellum protein export</keyword>
<accession>A0A318SHK6</accession>
<dbReference type="AlphaFoldDB" id="A0A318SHK6"/>
<dbReference type="InterPro" id="IPR018035">
    <property type="entry name" value="Flagellar_FliH/T3SS_HrpE"/>
</dbReference>
<comment type="function">
    <text evidence="1">Needed for flagellar regrowth and assembly.</text>
</comment>
<evidence type="ECO:0000313" key="9">
    <source>
        <dbReference type="EMBL" id="PYE77867.1"/>
    </source>
</evidence>
<evidence type="ECO:0000256" key="4">
    <source>
        <dbReference type="ARBA" id="ARBA00022448"/>
    </source>
</evidence>
<protein>
    <recommendedName>
        <fullName evidence="3">Flagellar assembly protein FliH</fullName>
    </recommendedName>
</protein>
<dbReference type="RefSeq" id="WP_110465606.1">
    <property type="nucleotide sequence ID" value="NZ_JAMOFZ010000011.1"/>
</dbReference>
<dbReference type="OrthoDB" id="6008834at2"/>
<keyword evidence="4" id="KW-0813">Transport</keyword>
<comment type="similarity">
    <text evidence="2">Belongs to the FliH family.</text>
</comment>
<evidence type="ECO:0000259" key="8">
    <source>
        <dbReference type="Pfam" id="PF02108"/>
    </source>
</evidence>
<keyword evidence="6" id="KW-0653">Protein transport</keyword>
<dbReference type="GO" id="GO:0044781">
    <property type="term" value="P:bacterial-type flagellum organization"/>
    <property type="evidence" value="ECO:0007669"/>
    <property type="project" value="UniProtKB-KW"/>
</dbReference>
<evidence type="ECO:0000256" key="2">
    <source>
        <dbReference type="ARBA" id="ARBA00006602"/>
    </source>
</evidence>
<dbReference type="Pfam" id="PF02108">
    <property type="entry name" value="FliH"/>
    <property type="match status" value="1"/>
</dbReference>
<evidence type="ECO:0000256" key="7">
    <source>
        <dbReference type="ARBA" id="ARBA00023225"/>
    </source>
</evidence>
<proteinExistence type="inferred from homology"/>
<evidence type="ECO:0000256" key="5">
    <source>
        <dbReference type="ARBA" id="ARBA00022795"/>
    </source>
</evidence>
<comment type="caution">
    <text evidence="9">The sequence shown here is derived from an EMBL/GenBank/DDBJ whole genome shotgun (WGS) entry which is preliminary data.</text>
</comment>